<gene>
    <name evidence="2" type="ORF">CSUI_008919</name>
</gene>
<sequence>QKQQHGSKRTGDTSNHESSEQCNSKPRATAPGHATPATAAETQRRPYRLRRTDESKRNTTPYIFW</sequence>
<proteinExistence type="predicted"/>
<dbReference type="RefSeq" id="XP_067918987.1">
    <property type="nucleotide sequence ID" value="XM_068069038.1"/>
</dbReference>
<accession>A0A2C6KLA0</accession>
<feature type="non-terminal residue" evidence="2">
    <location>
        <position position="1"/>
    </location>
</feature>
<evidence type="ECO:0000313" key="2">
    <source>
        <dbReference type="EMBL" id="PHJ17262.1"/>
    </source>
</evidence>
<evidence type="ECO:0000313" key="3">
    <source>
        <dbReference type="Proteomes" id="UP000221165"/>
    </source>
</evidence>
<name>A0A2C6KLA0_9APIC</name>
<keyword evidence="3" id="KW-1185">Reference proteome</keyword>
<dbReference type="GeneID" id="94432249"/>
<dbReference type="AlphaFoldDB" id="A0A2C6KLA0"/>
<dbReference type="EMBL" id="MIGC01005140">
    <property type="protein sequence ID" value="PHJ17262.1"/>
    <property type="molecule type" value="Genomic_DNA"/>
</dbReference>
<dbReference type="VEuPathDB" id="ToxoDB:CSUI_008919"/>
<reference evidence="2 3" key="1">
    <citation type="journal article" date="2017" name="Int. J. Parasitol.">
        <title>The genome of the protozoan parasite Cystoisospora suis and a reverse vaccinology approach to identify vaccine candidates.</title>
        <authorList>
            <person name="Palmieri N."/>
            <person name="Shrestha A."/>
            <person name="Ruttkowski B."/>
            <person name="Beck T."/>
            <person name="Vogl C."/>
            <person name="Tomley F."/>
            <person name="Blake D.P."/>
            <person name="Joachim A."/>
        </authorList>
    </citation>
    <scope>NUCLEOTIDE SEQUENCE [LARGE SCALE GENOMIC DNA]</scope>
    <source>
        <strain evidence="2 3">Wien I</strain>
    </source>
</reference>
<dbReference type="Proteomes" id="UP000221165">
    <property type="component" value="Unassembled WGS sequence"/>
</dbReference>
<protein>
    <submittedName>
        <fullName evidence="2">Uncharacterized protein</fullName>
    </submittedName>
</protein>
<feature type="compositionally biased region" description="Basic and acidic residues" evidence="1">
    <location>
        <begin position="9"/>
        <end position="19"/>
    </location>
</feature>
<comment type="caution">
    <text evidence="2">The sequence shown here is derived from an EMBL/GenBank/DDBJ whole genome shotgun (WGS) entry which is preliminary data.</text>
</comment>
<feature type="region of interest" description="Disordered" evidence="1">
    <location>
        <begin position="1"/>
        <end position="65"/>
    </location>
</feature>
<feature type="compositionally biased region" description="Low complexity" evidence="1">
    <location>
        <begin position="26"/>
        <end position="40"/>
    </location>
</feature>
<evidence type="ECO:0000256" key="1">
    <source>
        <dbReference type="SAM" id="MobiDB-lite"/>
    </source>
</evidence>
<organism evidence="2 3">
    <name type="scientific">Cystoisospora suis</name>
    <dbReference type="NCBI Taxonomy" id="483139"/>
    <lineage>
        <taxon>Eukaryota</taxon>
        <taxon>Sar</taxon>
        <taxon>Alveolata</taxon>
        <taxon>Apicomplexa</taxon>
        <taxon>Conoidasida</taxon>
        <taxon>Coccidia</taxon>
        <taxon>Eucoccidiorida</taxon>
        <taxon>Eimeriorina</taxon>
        <taxon>Sarcocystidae</taxon>
        <taxon>Cystoisospora</taxon>
    </lineage>
</organism>